<dbReference type="GO" id="GO:0016787">
    <property type="term" value="F:hydrolase activity"/>
    <property type="evidence" value="ECO:0007669"/>
    <property type="project" value="UniProtKB-KW"/>
</dbReference>
<dbReference type="PANTHER" id="PTHR48081">
    <property type="entry name" value="AB HYDROLASE SUPERFAMILY PROTEIN C4A8.06C"/>
    <property type="match status" value="1"/>
</dbReference>
<proteinExistence type="predicted"/>
<evidence type="ECO:0000256" key="2">
    <source>
        <dbReference type="SAM" id="Phobius"/>
    </source>
</evidence>
<feature type="transmembrane region" description="Helical" evidence="2">
    <location>
        <begin position="95"/>
        <end position="123"/>
    </location>
</feature>
<dbReference type="Pfam" id="PF07859">
    <property type="entry name" value="Abhydrolase_3"/>
    <property type="match status" value="2"/>
</dbReference>
<feature type="domain" description="Alpha/beta hydrolase fold-3" evidence="3">
    <location>
        <begin position="427"/>
        <end position="487"/>
    </location>
</feature>
<protein>
    <submittedName>
        <fullName evidence="5">Arylacetamide deacetylase-like</fullName>
    </submittedName>
</protein>
<dbReference type="PANTHER" id="PTHR48081:SF8">
    <property type="entry name" value="ALPHA_BETA HYDROLASE FOLD-3 DOMAIN-CONTAINING PROTEIN-RELATED"/>
    <property type="match status" value="1"/>
</dbReference>
<accession>A0A1I7SMK9</accession>
<dbReference type="eggNOG" id="KOG1515">
    <property type="taxonomic scope" value="Eukaryota"/>
</dbReference>
<evidence type="ECO:0000313" key="5">
    <source>
        <dbReference type="WBParaSite" id="BXY_1429400.1"/>
    </source>
</evidence>
<organism evidence="4 5">
    <name type="scientific">Bursaphelenchus xylophilus</name>
    <name type="common">Pinewood nematode worm</name>
    <name type="synonym">Aphelenchoides xylophilus</name>
    <dbReference type="NCBI Taxonomy" id="6326"/>
    <lineage>
        <taxon>Eukaryota</taxon>
        <taxon>Metazoa</taxon>
        <taxon>Ecdysozoa</taxon>
        <taxon>Nematoda</taxon>
        <taxon>Chromadorea</taxon>
        <taxon>Rhabditida</taxon>
        <taxon>Tylenchina</taxon>
        <taxon>Tylenchomorpha</taxon>
        <taxon>Aphelenchoidea</taxon>
        <taxon>Aphelenchoididae</taxon>
        <taxon>Bursaphelenchus</taxon>
    </lineage>
</organism>
<sequence length="512" mass="58867">MPSTLVFIRKPLTPKCFHLILNSHFSEVSRRSLKRALKTQTGSVLYDCKMFAVLEAGRFLYGDVLVDLITSVVYPEADLRLKGGLKRDTNGLGSWLGVAGSMSVASFLLLTFVILLVVAILHIPLPYEICDRHKVQFFEFLLRVSNEYVGNVIELLFGVRLRNYFTRFVAGIPYFFQSKPPKWCKIRVEKIAGVNCRVYIPEKSKRTSDSLLIFIHGGGWCIMKPRYYDGPLLSLIRRTGTPIVSIDYDLSPEKQFPHAILQCEGVIKELYEKKFADYKVNKEKMVLMGDSAGGNLTAVTCQRLKRQGKGHYIKSQILVYPVIHMFDFLSPSYQLYYYRYKGTALLNPYSLARWYLMYVGIEPSMKNIKLMIKNQHLHKEVVEHLENTGLVHHHRLPLAWTDKSTYQKPIQTSNSDPQLAEKFRQILTNPDICPIIEKDLANLPPALIMTAGIDVLRDEGVHYAARLKENGVRTRWNHYESAFHGVMNMPKSKQRKQMLDDIHTHLLELKLL</sequence>
<dbReference type="InterPro" id="IPR029058">
    <property type="entry name" value="AB_hydrolase_fold"/>
</dbReference>
<reference evidence="5" key="1">
    <citation type="submission" date="2016-11" db="UniProtKB">
        <authorList>
            <consortium name="WormBaseParasite"/>
        </authorList>
    </citation>
    <scope>IDENTIFICATION</scope>
</reference>
<dbReference type="InterPro" id="IPR050300">
    <property type="entry name" value="GDXG_lipolytic_enzyme"/>
</dbReference>
<dbReference type="SUPFAM" id="SSF53474">
    <property type="entry name" value="alpha/beta-Hydrolases"/>
    <property type="match status" value="1"/>
</dbReference>
<dbReference type="Gene3D" id="3.40.50.1820">
    <property type="entry name" value="alpha/beta hydrolase"/>
    <property type="match status" value="1"/>
</dbReference>
<evidence type="ECO:0000256" key="1">
    <source>
        <dbReference type="ARBA" id="ARBA00022801"/>
    </source>
</evidence>
<evidence type="ECO:0000259" key="3">
    <source>
        <dbReference type="Pfam" id="PF07859"/>
    </source>
</evidence>
<dbReference type="Proteomes" id="UP000095284">
    <property type="component" value="Unplaced"/>
</dbReference>
<dbReference type="AlphaFoldDB" id="A0A1I7SMK9"/>
<keyword evidence="2" id="KW-0472">Membrane</keyword>
<dbReference type="WBParaSite" id="BXY_1429400.1">
    <property type="protein sequence ID" value="BXY_1429400.1"/>
    <property type="gene ID" value="BXY_1429400"/>
</dbReference>
<keyword evidence="2" id="KW-1133">Transmembrane helix</keyword>
<feature type="domain" description="Alpha/beta hydrolase fold-3" evidence="3">
    <location>
        <begin position="212"/>
        <end position="362"/>
    </location>
</feature>
<keyword evidence="1" id="KW-0378">Hydrolase</keyword>
<keyword evidence="2" id="KW-0812">Transmembrane</keyword>
<dbReference type="InterPro" id="IPR013094">
    <property type="entry name" value="AB_hydrolase_3"/>
</dbReference>
<name>A0A1I7SMK9_BURXY</name>
<evidence type="ECO:0000313" key="4">
    <source>
        <dbReference type="Proteomes" id="UP000095284"/>
    </source>
</evidence>